<name>A0ABS3BFY8_9GAMM</name>
<evidence type="ECO:0000313" key="2">
    <source>
        <dbReference type="EMBL" id="MBN7770746.1"/>
    </source>
</evidence>
<dbReference type="SUPFAM" id="SSF53335">
    <property type="entry name" value="S-adenosyl-L-methionine-dependent methyltransferases"/>
    <property type="match status" value="1"/>
</dbReference>
<dbReference type="CDD" id="cd02440">
    <property type="entry name" value="AdoMet_MTases"/>
    <property type="match status" value="1"/>
</dbReference>
<keyword evidence="2" id="KW-0808">Transferase</keyword>
<accession>A0ABS3BFY8</accession>
<dbReference type="InterPro" id="IPR041698">
    <property type="entry name" value="Methyltransf_25"/>
</dbReference>
<comment type="caution">
    <text evidence="2">The sequence shown here is derived from an EMBL/GenBank/DDBJ whole genome shotgun (WGS) entry which is preliminary data.</text>
</comment>
<sequence length="256" mass="29050">MENRYGKLASWVYHLDKPIGRSFGDIEFYRDRLQNYSGPILEPAVGNGRVFIPLLEAGFQLEGFDASEDMLDYCRRECAARQLSPLLTFQTFSDFQATTTFDAIIMPAGSFQLVTQAKAAQDLLRKFHDLLAPGGSLILDIDHMKGLLEPSGAMRRWRVNERELLTLTSSSPEVDYANQTSFSCLRYEHWKDGALLTTEVDFFNLRWWGINELCLALKEAGFDNIEISGGYQHGKPPSNEDLIFSFEAQRRPSTNS</sequence>
<proteinExistence type="predicted"/>
<dbReference type="Gene3D" id="3.40.50.150">
    <property type="entry name" value="Vaccinia Virus protein VP39"/>
    <property type="match status" value="1"/>
</dbReference>
<gene>
    <name evidence="2" type="ORF">JYP53_12640</name>
</gene>
<evidence type="ECO:0000259" key="1">
    <source>
        <dbReference type="Pfam" id="PF13649"/>
    </source>
</evidence>
<protein>
    <submittedName>
        <fullName evidence="2">Class I SAM-dependent methyltransferase</fullName>
    </submittedName>
</protein>
<evidence type="ECO:0000313" key="3">
    <source>
        <dbReference type="Proteomes" id="UP000664344"/>
    </source>
</evidence>
<dbReference type="RefSeq" id="WP_206557794.1">
    <property type="nucleotide sequence ID" value="NZ_JAFKDB010000019.1"/>
</dbReference>
<dbReference type="Gene3D" id="2.20.25.110">
    <property type="entry name" value="S-adenosyl-L-methionine-dependent methyltransferases"/>
    <property type="match status" value="1"/>
</dbReference>
<keyword evidence="2" id="KW-0489">Methyltransferase</keyword>
<organism evidence="2 3">
    <name type="scientific">Marinobacter daepoensis</name>
    <dbReference type="NCBI Taxonomy" id="262077"/>
    <lineage>
        <taxon>Bacteria</taxon>
        <taxon>Pseudomonadati</taxon>
        <taxon>Pseudomonadota</taxon>
        <taxon>Gammaproteobacteria</taxon>
        <taxon>Pseudomonadales</taxon>
        <taxon>Marinobacteraceae</taxon>
        <taxon>Marinobacter</taxon>
    </lineage>
</organism>
<dbReference type="GO" id="GO:0032259">
    <property type="term" value="P:methylation"/>
    <property type="evidence" value="ECO:0007669"/>
    <property type="project" value="UniProtKB-KW"/>
</dbReference>
<reference evidence="2 3" key="1">
    <citation type="submission" date="2021-02" db="EMBL/GenBank/DDBJ databases">
        <title>PHA producing bacteria isolated from coastal sediment in Guangdong, Shenzhen.</title>
        <authorList>
            <person name="Zheng W."/>
            <person name="Yu S."/>
            <person name="Huang Y."/>
        </authorList>
    </citation>
    <scope>NUCLEOTIDE SEQUENCE [LARGE SCALE GENOMIC DNA]</scope>
    <source>
        <strain evidence="2 3">TN21-5</strain>
    </source>
</reference>
<dbReference type="EMBL" id="JAFKDB010000019">
    <property type="protein sequence ID" value="MBN7770746.1"/>
    <property type="molecule type" value="Genomic_DNA"/>
</dbReference>
<feature type="domain" description="Methyltransferase" evidence="1">
    <location>
        <begin position="40"/>
        <end position="135"/>
    </location>
</feature>
<dbReference type="Pfam" id="PF13649">
    <property type="entry name" value="Methyltransf_25"/>
    <property type="match status" value="1"/>
</dbReference>
<dbReference type="GO" id="GO:0008168">
    <property type="term" value="F:methyltransferase activity"/>
    <property type="evidence" value="ECO:0007669"/>
    <property type="project" value="UniProtKB-KW"/>
</dbReference>
<dbReference type="Proteomes" id="UP000664344">
    <property type="component" value="Unassembled WGS sequence"/>
</dbReference>
<keyword evidence="3" id="KW-1185">Reference proteome</keyword>
<dbReference type="InterPro" id="IPR029063">
    <property type="entry name" value="SAM-dependent_MTases_sf"/>
</dbReference>